<protein>
    <submittedName>
        <fullName evidence="1">Putative GTP cyclohydrolase 1 type 2</fullName>
        <ecNumber evidence="1">3.5.4.16</ecNumber>
    </submittedName>
</protein>
<dbReference type="RefSeq" id="WP_069295169.1">
    <property type="nucleotide sequence ID" value="NZ_MCRI01000003.1"/>
</dbReference>
<dbReference type="FunFam" id="3.30.70.120:FF:000006">
    <property type="entry name" value="GTP cyclohydrolase 1 type 2 homolog"/>
    <property type="match status" value="1"/>
</dbReference>
<keyword evidence="2" id="KW-1185">Reference proteome</keyword>
<name>A0A1E3GUS5_9GAMM</name>
<comment type="caution">
    <text evidence="1">The sequence shown here is derived from an EMBL/GenBank/DDBJ whole genome shotgun (WGS) entry which is preliminary data.</text>
</comment>
<organism evidence="1 2">
    <name type="scientific">Methylophaga muralis</name>
    <dbReference type="NCBI Taxonomy" id="291169"/>
    <lineage>
        <taxon>Bacteria</taxon>
        <taxon>Pseudomonadati</taxon>
        <taxon>Pseudomonadota</taxon>
        <taxon>Gammaproteobacteria</taxon>
        <taxon>Thiotrichales</taxon>
        <taxon>Piscirickettsiaceae</taxon>
        <taxon>Methylophaga</taxon>
    </lineage>
</organism>
<dbReference type="STRING" id="291169.A9E74_00629"/>
<dbReference type="InterPro" id="IPR015867">
    <property type="entry name" value="N-reg_PII/ATP_PRibTrfase_C"/>
</dbReference>
<sequence length="105" mass="11950">MYKLVFFVPESHKELVKEAIFNAGAGQFDGYEFCSWETLGTGQFRPLSGSQPFIGESGKIEQVNEYRVETICTNDTIKAAVSALKLAHPYEEPAYQYWLVNQEDF</sequence>
<evidence type="ECO:0000313" key="2">
    <source>
        <dbReference type="Proteomes" id="UP000094379"/>
    </source>
</evidence>
<dbReference type="Proteomes" id="UP000094379">
    <property type="component" value="Unassembled WGS sequence"/>
</dbReference>
<dbReference type="GO" id="GO:0003934">
    <property type="term" value="F:GTP cyclohydrolase I activity"/>
    <property type="evidence" value="ECO:0007669"/>
    <property type="project" value="UniProtKB-EC"/>
</dbReference>
<accession>A0A1E3GUS5</accession>
<dbReference type="EMBL" id="MCRI01000003">
    <property type="protein sequence ID" value="ODN67793.1"/>
    <property type="molecule type" value="Genomic_DNA"/>
</dbReference>
<gene>
    <name evidence="1" type="ORF">A9E74_00629</name>
</gene>
<dbReference type="AlphaFoldDB" id="A0A1E3GUS5"/>
<dbReference type="PANTHER" id="PTHR41774:SF1">
    <property type="entry name" value="NGG1P INTERACTING FACTOR NIF3"/>
    <property type="match status" value="1"/>
</dbReference>
<proteinExistence type="predicted"/>
<keyword evidence="1" id="KW-0378">Hydrolase</keyword>
<dbReference type="Gene3D" id="3.30.70.120">
    <property type="match status" value="1"/>
</dbReference>
<evidence type="ECO:0000313" key="1">
    <source>
        <dbReference type="EMBL" id="ODN67793.1"/>
    </source>
</evidence>
<reference evidence="1 2" key="1">
    <citation type="submission" date="2016-07" db="EMBL/GenBank/DDBJ databases">
        <title>Draft Genome Sequence of Methylophaga muralis Bur 1.</title>
        <authorList>
            <person name="Vasilenko O.V."/>
            <person name="Doronina N.V."/>
            <person name="Shmareva M.N."/>
            <person name="Tarlachkov S.V."/>
            <person name="Mustakhimov I."/>
            <person name="Trotsenko Y.A."/>
        </authorList>
    </citation>
    <scope>NUCLEOTIDE SEQUENCE [LARGE SCALE GENOMIC DNA]</scope>
    <source>
        <strain evidence="1 2">Bur 1</strain>
    </source>
</reference>
<dbReference type="PANTHER" id="PTHR41774">
    <property type="match status" value="1"/>
</dbReference>
<dbReference type="PATRIC" id="fig|291169.3.peg.631"/>
<dbReference type="InterPro" id="IPR036069">
    <property type="entry name" value="DUF34/NIF3_sf"/>
</dbReference>
<dbReference type="EC" id="3.5.4.16" evidence="1"/>
<dbReference type="SUPFAM" id="SSF102705">
    <property type="entry name" value="NIF3 (NGG1p interacting factor 3)-like"/>
    <property type="match status" value="1"/>
</dbReference>